<reference evidence="1" key="1">
    <citation type="submission" date="2020-04" db="EMBL/GenBank/DDBJ databases">
        <authorList>
            <person name="Chiriac C."/>
            <person name="Salcher M."/>
            <person name="Ghai R."/>
            <person name="Kavagutti S V."/>
        </authorList>
    </citation>
    <scope>NUCLEOTIDE SEQUENCE</scope>
</reference>
<organism evidence="1">
    <name type="scientific">uncultured Caudovirales phage</name>
    <dbReference type="NCBI Taxonomy" id="2100421"/>
    <lineage>
        <taxon>Viruses</taxon>
        <taxon>Duplodnaviria</taxon>
        <taxon>Heunggongvirae</taxon>
        <taxon>Uroviricota</taxon>
        <taxon>Caudoviricetes</taxon>
        <taxon>Peduoviridae</taxon>
        <taxon>Maltschvirus</taxon>
        <taxon>Maltschvirus maltsch</taxon>
    </lineage>
</organism>
<evidence type="ECO:0000313" key="1">
    <source>
        <dbReference type="EMBL" id="CAB4152023.1"/>
    </source>
</evidence>
<sequence>MSKHTDIEKLETLLMSLTKEAKSLGLPKARIDDIDTVKKAIKAVVAERSKQP</sequence>
<name>A0A6J5N3V5_9CAUD</name>
<protein>
    <submittedName>
        <fullName evidence="1">Uncharacterized protein</fullName>
    </submittedName>
</protein>
<dbReference type="EMBL" id="LR796566">
    <property type="protein sequence ID" value="CAB4152023.1"/>
    <property type="molecule type" value="Genomic_DNA"/>
</dbReference>
<gene>
    <name evidence="1" type="ORF">UFOVP587_46</name>
</gene>
<proteinExistence type="predicted"/>
<accession>A0A6J5N3V5</accession>